<proteinExistence type="predicted"/>
<evidence type="ECO:0000313" key="1">
    <source>
        <dbReference type="EMBL" id="CAH1216195.1"/>
    </source>
</evidence>
<name>A0ABM9CMJ1_9BACL</name>
<reference evidence="1" key="1">
    <citation type="submission" date="2022-01" db="EMBL/GenBank/DDBJ databases">
        <authorList>
            <person name="Criscuolo A."/>
        </authorList>
    </citation>
    <scope>NUCLEOTIDE SEQUENCE</scope>
    <source>
        <strain evidence="1">CIP111893</strain>
    </source>
</reference>
<protein>
    <submittedName>
        <fullName evidence="1">Uncharacterized protein</fullName>
    </submittedName>
</protein>
<evidence type="ECO:0000313" key="2">
    <source>
        <dbReference type="Proteomes" id="UP000838686"/>
    </source>
</evidence>
<organism evidence="1 2">
    <name type="scientific">Paenibacillus plantiphilus</name>
    <dbReference type="NCBI Taxonomy" id="2905650"/>
    <lineage>
        <taxon>Bacteria</taxon>
        <taxon>Bacillati</taxon>
        <taxon>Bacillota</taxon>
        <taxon>Bacilli</taxon>
        <taxon>Bacillales</taxon>
        <taxon>Paenibacillaceae</taxon>
        <taxon>Paenibacillus</taxon>
    </lineage>
</organism>
<comment type="caution">
    <text evidence="1">The sequence shown here is derived from an EMBL/GenBank/DDBJ whole genome shotgun (WGS) entry which is preliminary data.</text>
</comment>
<gene>
    <name evidence="1" type="ORF">PAECIP111893_04072</name>
</gene>
<accession>A0ABM9CMJ1</accession>
<sequence>MLDRVCNFELGLGKLRDDKRGACVDMVKAMNPFGYERNNEWSPIIGGHLFLDAQQPPYLPRDSYILDSACDD</sequence>
<keyword evidence="2" id="KW-1185">Reference proteome</keyword>
<dbReference type="EMBL" id="CAKMMF010000026">
    <property type="protein sequence ID" value="CAH1216195.1"/>
    <property type="molecule type" value="Genomic_DNA"/>
</dbReference>
<dbReference type="Proteomes" id="UP000838686">
    <property type="component" value="Unassembled WGS sequence"/>
</dbReference>